<keyword evidence="10" id="KW-1185">Reference proteome</keyword>
<keyword evidence="5 8" id="KW-0547">Nucleotide-binding</keyword>
<feature type="binding site" evidence="8">
    <location>
        <begin position="30"/>
        <end position="37"/>
    </location>
    <ligand>
        <name>ATP</name>
        <dbReference type="ChEBI" id="CHEBI:30616"/>
    </ligand>
</feature>
<dbReference type="AlphaFoldDB" id="A0A8J2FWY2"/>
<dbReference type="RefSeq" id="WP_174583505.1">
    <property type="nucleotide sequence ID" value="NZ_CAJNOB010000040.1"/>
</dbReference>
<dbReference type="GO" id="GO:0005829">
    <property type="term" value="C:cytosol"/>
    <property type="evidence" value="ECO:0007669"/>
    <property type="project" value="TreeGrafter"/>
</dbReference>
<dbReference type="Gene3D" id="3.30.1300.10">
    <property type="entry name" value="Pantoate-beta-alanine ligase, C-terminal domain"/>
    <property type="match status" value="1"/>
</dbReference>
<comment type="subcellular location">
    <subcellularLocation>
        <location evidence="8">Cytoplasm</location>
    </subcellularLocation>
</comment>
<feature type="binding site" evidence="8">
    <location>
        <begin position="182"/>
        <end position="185"/>
    </location>
    <ligand>
        <name>ATP</name>
        <dbReference type="ChEBI" id="CHEBI:30616"/>
    </ligand>
</feature>
<dbReference type="GO" id="GO:0005524">
    <property type="term" value="F:ATP binding"/>
    <property type="evidence" value="ECO:0007669"/>
    <property type="project" value="UniProtKB-KW"/>
</dbReference>
<evidence type="ECO:0000313" key="9">
    <source>
        <dbReference type="EMBL" id="CAF0701991.1"/>
    </source>
</evidence>
<dbReference type="NCBIfam" id="TIGR00018">
    <property type="entry name" value="panC"/>
    <property type="match status" value="1"/>
</dbReference>
<gene>
    <name evidence="8 9" type="primary">panC</name>
    <name evidence="9" type="ORF">MPNT_450007</name>
</gene>
<dbReference type="PANTHER" id="PTHR21299">
    <property type="entry name" value="CYTIDYLATE KINASE/PANTOATE-BETA-ALANINE LIGASE"/>
    <property type="match status" value="1"/>
</dbReference>
<evidence type="ECO:0000256" key="3">
    <source>
        <dbReference type="ARBA" id="ARBA00022598"/>
    </source>
</evidence>
<feature type="binding site" evidence="8">
    <location>
        <begin position="145"/>
        <end position="148"/>
    </location>
    <ligand>
        <name>ATP</name>
        <dbReference type="ChEBI" id="CHEBI:30616"/>
    </ligand>
</feature>
<dbReference type="Gene3D" id="3.40.50.620">
    <property type="entry name" value="HUPs"/>
    <property type="match status" value="1"/>
</dbReference>
<dbReference type="InterPro" id="IPR003721">
    <property type="entry name" value="Pantoate_ligase"/>
</dbReference>
<evidence type="ECO:0000256" key="8">
    <source>
        <dbReference type="HAMAP-Rule" id="MF_00158"/>
    </source>
</evidence>
<comment type="similarity">
    <text evidence="2 8">Belongs to the pantothenate synthetase family.</text>
</comment>
<dbReference type="SUPFAM" id="SSF52374">
    <property type="entry name" value="Nucleotidylyl transferase"/>
    <property type="match status" value="1"/>
</dbReference>
<dbReference type="HAMAP" id="MF_00158">
    <property type="entry name" value="PanC"/>
    <property type="match status" value="1"/>
</dbReference>
<evidence type="ECO:0000256" key="6">
    <source>
        <dbReference type="ARBA" id="ARBA00022840"/>
    </source>
</evidence>
<dbReference type="NCBIfam" id="TIGR00125">
    <property type="entry name" value="cyt_tran_rel"/>
    <property type="match status" value="1"/>
</dbReference>
<accession>A0A8J2FWY2</accession>
<protein>
    <recommendedName>
        <fullName evidence="8">Pantothenate synthetase</fullName>
        <shortName evidence="8">PS</shortName>
        <ecNumber evidence="8">6.3.2.1</ecNumber>
    </recommendedName>
    <alternativeName>
        <fullName evidence="8">Pantoate--beta-alanine ligase</fullName>
    </alternativeName>
    <alternativeName>
        <fullName evidence="8">Pantoate-activating enzyme</fullName>
    </alternativeName>
</protein>
<dbReference type="PANTHER" id="PTHR21299:SF1">
    <property type="entry name" value="PANTOATE--BETA-ALANINE LIGASE"/>
    <property type="match status" value="1"/>
</dbReference>
<dbReference type="Proteomes" id="UP000663859">
    <property type="component" value="Unassembled WGS sequence"/>
</dbReference>
<dbReference type="InterPro" id="IPR042176">
    <property type="entry name" value="Pantoate_ligase_C"/>
</dbReference>
<sequence length="257" mass="29711">MKVVRSPRTMQRMARSWKEDRYRVGLVPTMGALHPGHLALIAKARRLCDRLVVSLYVNPTQFGPNEDWERYPRSFWEDHQLCRQHHVDVLFAPKTLYFPDSSTWVIEESVSVDRCGRFRPGHFRGVATVLVKLFWIVLPDIAVFGEKDYQQLELVQRIVRDLFIPVRIFSVPVIRDHDGVAWSSRNRYLSPSERKIAAQFASILKQGSSKKNAELWVKEELGKLEGLQVEYVEKVQGRLCAAVWVGTTRLIDNVPCP</sequence>
<evidence type="ECO:0000313" key="10">
    <source>
        <dbReference type="Proteomes" id="UP000663859"/>
    </source>
</evidence>
<keyword evidence="6 8" id="KW-0067">ATP-binding</keyword>
<keyword evidence="3 8" id="KW-0436">Ligase</keyword>
<dbReference type="EMBL" id="CAJNOB010000040">
    <property type="protein sequence ID" value="CAF0701991.1"/>
    <property type="molecule type" value="Genomic_DNA"/>
</dbReference>
<dbReference type="EC" id="6.3.2.1" evidence="8"/>
<evidence type="ECO:0000256" key="2">
    <source>
        <dbReference type="ARBA" id="ARBA00009256"/>
    </source>
</evidence>
<comment type="function">
    <text evidence="8">Catalyzes the condensation of pantoate with beta-alanine in an ATP-dependent reaction via a pantoyl-adenylate intermediate.</text>
</comment>
<feature type="binding site" evidence="8">
    <location>
        <position position="174"/>
    </location>
    <ligand>
        <name>ATP</name>
        <dbReference type="ChEBI" id="CHEBI:30616"/>
    </ligand>
</feature>
<feature type="binding site" evidence="8">
    <location>
        <position position="151"/>
    </location>
    <ligand>
        <name>(R)-pantoate</name>
        <dbReference type="ChEBI" id="CHEBI:15980"/>
    </ligand>
</feature>
<comment type="miscellaneous">
    <text evidence="8">The reaction proceeds by a bi uni uni bi ping pong mechanism.</text>
</comment>
<keyword evidence="4 8" id="KW-0566">Pantothenate biosynthesis</keyword>
<name>A0A8J2FWY2_9BACT</name>
<dbReference type="CDD" id="cd00560">
    <property type="entry name" value="PanC"/>
    <property type="match status" value="1"/>
</dbReference>
<comment type="pathway">
    <text evidence="1 8">Cofactor biosynthesis; (R)-pantothenate biosynthesis; (R)-pantothenate from (R)-pantoate and beta-alanine: step 1/1.</text>
</comment>
<comment type="catalytic activity">
    <reaction evidence="7 8">
        <text>(R)-pantoate + beta-alanine + ATP = (R)-pantothenate + AMP + diphosphate + H(+)</text>
        <dbReference type="Rhea" id="RHEA:10912"/>
        <dbReference type="ChEBI" id="CHEBI:15378"/>
        <dbReference type="ChEBI" id="CHEBI:15980"/>
        <dbReference type="ChEBI" id="CHEBI:29032"/>
        <dbReference type="ChEBI" id="CHEBI:30616"/>
        <dbReference type="ChEBI" id="CHEBI:33019"/>
        <dbReference type="ChEBI" id="CHEBI:57966"/>
        <dbReference type="ChEBI" id="CHEBI:456215"/>
        <dbReference type="EC" id="6.3.2.1"/>
    </reaction>
</comment>
<evidence type="ECO:0000256" key="1">
    <source>
        <dbReference type="ARBA" id="ARBA00004990"/>
    </source>
</evidence>
<feature type="active site" description="Proton donor" evidence="8">
    <location>
        <position position="37"/>
    </location>
</feature>
<dbReference type="UniPathway" id="UPA00028">
    <property type="reaction ID" value="UER00005"/>
</dbReference>
<comment type="caution">
    <text evidence="9">The sequence shown here is derived from an EMBL/GenBank/DDBJ whole genome shotgun (WGS) entry which is preliminary data.</text>
</comment>
<keyword evidence="8" id="KW-0963">Cytoplasm</keyword>
<evidence type="ECO:0000256" key="7">
    <source>
        <dbReference type="ARBA" id="ARBA00048258"/>
    </source>
</evidence>
<reference evidence="9" key="1">
    <citation type="submission" date="2021-02" db="EMBL/GenBank/DDBJ databases">
        <authorList>
            <person name="Cremers G."/>
            <person name="Picone N."/>
        </authorList>
    </citation>
    <scope>NUCLEOTIDE SEQUENCE</scope>
    <source>
        <strain evidence="9">PQ17</strain>
    </source>
</reference>
<evidence type="ECO:0000256" key="4">
    <source>
        <dbReference type="ARBA" id="ARBA00022655"/>
    </source>
</evidence>
<evidence type="ECO:0000256" key="5">
    <source>
        <dbReference type="ARBA" id="ARBA00022741"/>
    </source>
</evidence>
<dbReference type="GO" id="GO:0004592">
    <property type="term" value="F:pantoate-beta-alanine ligase activity"/>
    <property type="evidence" value="ECO:0007669"/>
    <property type="project" value="UniProtKB-UniRule"/>
</dbReference>
<feature type="binding site" evidence="8">
    <location>
        <position position="61"/>
    </location>
    <ligand>
        <name>(R)-pantoate</name>
        <dbReference type="ChEBI" id="CHEBI:15980"/>
    </ligand>
</feature>
<dbReference type="Pfam" id="PF02569">
    <property type="entry name" value="Pantoate_ligase"/>
    <property type="match status" value="1"/>
</dbReference>
<dbReference type="InterPro" id="IPR004821">
    <property type="entry name" value="Cyt_trans-like"/>
</dbReference>
<dbReference type="GO" id="GO:0015940">
    <property type="term" value="P:pantothenate biosynthetic process"/>
    <property type="evidence" value="ECO:0007669"/>
    <property type="project" value="UniProtKB-UniRule"/>
</dbReference>
<proteinExistence type="inferred from homology"/>
<organism evidence="9 10">
    <name type="scientific">Candidatus Methylacidithermus pantelleriae</name>
    <dbReference type="NCBI Taxonomy" id="2744239"/>
    <lineage>
        <taxon>Bacteria</taxon>
        <taxon>Pseudomonadati</taxon>
        <taxon>Verrucomicrobiota</taxon>
        <taxon>Methylacidiphilae</taxon>
        <taxon>Methylacidiphilales</taxon>
        <taxon>Methylacidiphilaceae</taxon>
        <taxon>Candidatus Methylacidithermus</taxon>
    </lineage>
</organism>
<comment type="subunit">
    <text evidence="8">Homodimer.</text>
</comment>
<dbReference type="InterPro" id="IPR014729">
    <property type="entry name" value="Rossmann-like_a/b/a_fold"/>
</dbReference>
<feature type="binding site" evidence="8">
    <location>
        <position position="61"/>
    </location>
    <ligand>
        <name>beta-alanine</name>
        <dbReference type="ChEBI" id="CHEBI:57966"/>
    </ligand>
</feature>